<dbReference type="PANTHER" id="PTHR32285:SF11">
    <property type="entry name" value="PROTEIN TRICHOME BIREFRINGENCE-LIKE 34"/>
    <property type="match status" value="1"/>
</dbReference>
<dbReference type="AlphaFoldDB" id="A0AAW1J7S1"/>
<evidence type="ECO:0000259" key="9">
    <source>
        <dbReference type="Pfam" id="PF14416"/>
    </source>
</evidence>
<evidence type="ECO:0000256" key="1">
    <source>
        <dbReference type="ARBA" id="ARBA00004167"/>
    </source>
</evidence>
<evidence type="ECO:0000259" key="8">
    <source>
        <dbReference type="Pfam" id="PF13839"/>
    </source>
</evidence>
<keyword evidence="3 7" id="KW-0812">Transmembrane</keyword>
<evidence type="ECO:0000256" key="5">
    <source>
        <dbReference type="ARBA" id="ARBA00022989"/>
    </source>
</evidence>
<evidence type="ECO:0000313" key="10">
    <source>
        <dbReference type="EMBL" id="KAK9699194.1"/>
    </source>
</evidence>
<dbReference type="Pfam" id="PF13839">
    <property type="entry name" value="PC-Esterase"/>
    <property type="match status" value="1"/>
</dbReference>
<protein>
    <recommendedName>
        <fullName evidence="12">Trichome birefringence-like N-terminal domain-containing protein</fullName>
    </recommendedName>
</protein>
<dbReference type="EMBL" id="JBDFQZ010000008">
    <property type="protein sequence ID" value="KAK9699194.1"/>
    <property type="molecule type" value="Genomic_DNA"/>
</dbReference>
<reference evidence="10" key="1">
    <citation type="submission" date="2024-03" db="EMBL/GenBank/DDBJ databases">
        <title>WGS assembly of Saponaria officinalis var. Norfolk2.</title>
        <authorList>
            <person name="Jenkins J."/>
            <person name="Shu S."/>
            <person name="Grimwood J."/>
            <person name="Barry K."/>
            <person name="Goodstein D."/>
            <person name="Schmutz J."/>
            <person name="Leebens-Mack J."/>
            <person name="Osbourn A."/>
        </authorList>
    </citation>
    <scope>NUCLEOTIDE SEQUENCE [LARGE SCALE GENOMIC DNA]</scope>
    <source>
        <strain evidence="10">JIC</strain>
    </source>
</reference>
<organism evidence="10 11">
    <name type="scientific">Saponaria officinalis</name>
    <name type="common">Common soapwort</name>
    <name type="synonym">Lychnis saponaria</name>
    <dbReference type="NCBI Taxonomy" id="3572"/>
    <lineage>
        <taxon>Eukaryota</taxon>
        <taxon>Viridiplantae</taxon>
        <taxon>Streptophyta</taxon>
        <taxon>Embryophyta</taxon>
        <taxon>Tracheophyta</taxon>
        <taxon>Spermatophyta</taxon>
        <taxon>Magnoliopsida</taxon>
        <taxon>eudicotyledons</taxon>
        <taxon>Gunneridae</taxon>
        <taxon>Pentapetalae</taxon>
        <taxon>Caryophyllales</taxon>
        <taxon>Caryophyllaceae</taxon>
        <taxon>Caryophylleae</taxon>
        <taxon>Saponaria</taxon>
    </lineage>
</organism>
<evidence type="ECO:0000256" key="6">
    <source>
        <dbReference type="ARBA" id="ARBA00023136"/>
    </source>
</evidence>
<dbReference type="Pfam" id="PF14416">
    <property type="entry name" value="PMR5N"/>
    <property type="match status" value="1"/>
</dbReference>
<dbReference type="InterPro" id="IPR026057">
    <property type="entry name" value="TBL_C"/>
</dbReference>
<evidence type="ECO:0000256" key="2">
    <source>
        <dbReference type="ARBA" id="ARBA00007727"/>
    </source>
</evidence>
<dbReference type="InterPro" id="IPR029962">
    <property type="entry name" value="TBL"/>
</dbReference>
<dbReference type="InterPro" id="IPR025846">
    <property type="entry name" value="TBL_N"/>
</dbReference>
<gene>
    <name evidence="10" type="ORF">RND81_08G159300</name>
</gene>
<name>A0AAW1J7S1_SAPOF</name>
<keyword evidence="5 7" id="KW-1133">Transmembrane helix</keyword>
<comment type="subcellular location">
    <subcellularLocation>
        <location evidence="1">Membrane</location>
        <topology evidence="1">Single-pass membrane protein</topology>
    </subcellularLocation>
</comment>
<keyword evidence="11" id="KW-1185">Reference proteome</keyword>
<dbReference type="GO" id="GO:0016020">
    <property type="term" value="C:membrane"/>
    <property type="evidence" value="ECO:0007669"/>
    <property type="project" value="UniProtKB-SubCell"/>
</dbReference>
<evidence type="ECO:0000313" key="11">
    <source>
        <dbReference type="Proteomes" id="UP001443914"/>
    </source>
</evidence>
<proteinExistence type="inferred from homology"/>
<comment type="caution">
    <text evidence="10">The sequence shown here is derived from an EMBL/GenBank/DDBJ whole genome shotgun (WGS) entry which is preliminary data.</text>
</comment>
<accession>A0AAW1J7S1</accession>
<feature type="transmembrane region" description="Helical" evidence="7">
    <location>
        <begin position="27"/>
        <end position="46"/>
    </location>
</feature>
<dbReference type="GO" id="GO:0005794">
    <property type="term" value="C:Golgi apparatus"/>
    <property type="evidence" value="ECO:0007669"/>
    <property type="project" value="TreeGrafter"/>
</dbReference>
<feature type="domain" description="Trichome birefringence-like N-terminal" evidence="9">
    <location>
        <begin position="84"/>
        <end position="137"/>
    </location>
</feature>
<dbReference type="GO" id="GO:0016413">
    <property type="term" value="F:O-acetyltransferase activity"/>
    <property type="evidence" value="ECO:0007669"/>
    <property type="project" value="InterPro"/>
</dbReference>
<keyword evidence="6 7" id="KW-0472">Membrane</keyword>
<dbReference type="PANTHER" id="PTHR32285">
    <property type="entry name" value="PROTEIN TRICHOME BIREFRINGENCE-LIKE 9-RELATED"/>
    <property type="match status" value="1"/>
</dbReference>
<dbReference type="Proteomes" id="UP001443914">
    <property type="component" value="Unassembled WGS sequence"/>
</dbReference>
<feature type="domain" description="Trichome birefringence-like C-terminal" evidence="8">
    <location>
        <begin position="138"/>
        <end position="427"/>
    </location>
</feature>
<evidence type="ECO:0000256" key="7">
    <source>
        <dbReference type="SAM" id="Phobius"/>
    </source>
</evidence>
<evidence type="ECO:0000256" key="4">
    <source>
        <dbReference type="ARBA" id="ARBA00022968"/>
    </source>
</evidence>
<evidence type="ECO:0008006" key="12">
    <source>
        <dbReference type="Google" id="ProtNLM"/>
    </source>
</evidence>
<evidence type="ECO:0000256" key="3">
    <source>
        <dbReference type="ARBA" id="ARBA00022692"/>
    </source>
</evidence>
<comment type="similarity">
    <text evidence="2">Belongs to the PC-esterase family. TBL subfamily.</text>
</comment>
<sequence length="433" mass="50636">MAKTPQILVNQNSNTMLISSTWGIRPFFQMLTVILVLLVISVIYFGKDDGSSLSLSFSSPESDVREDGSSREVIEEEVEEMMTKCEYYKGKWVYDNETYPLYKENECTFMSDQLACHKFGRLDLSYQFWRWQPHHCDLPRFNATALLENLRNKRLVFVGDSLNRGQWISMLCLVDKAIPNTSLKFVQTNGSLSTFKAIEYNASIEFYWAPLLVESNSDHPENHRVPERIVRTQAIEKHARHWSDADFLVFDSYLWWRRPTMKILWGSFERGDGIYKEIEMLKGYELALRTWSDWLEIHVNHSKTQIFWMSLSPTHERSEEWGGATGSNCYNETQPITKQDYWGSGSDPNMMRIVEEAVDKLSSKGVNIQVLNITQLSEYRKEAHPSVNRKQWDPRTKEQLQNPAKFADCFHWCLPGVPDTWNEILYAHIFNFL</sequence>
<keyword evidence="4" id="KW-0735">Signal-anchor</keyword>